<gene>
    <name evidence="3" type="ORF">TetV_096</name>
</gene>
<dbReference type="EMBL" id="KY322437">
    <property type="protein sequence ID" value="AUF82188.1"/>
    <property type="molecule type" value="Genomic_DNA"/>
</dbReference>
<reference evidence="3" key="1">
    <citation type="journal article" date="2018" name="Virology">
        <title>A giant virus infecting green algae encodes key fermentation genes.</title>
        <authorList>
            <person name="Schvarcz C.R."/>
            <person name="Steward G.F."/>
        </authorList>
    </citation>
    <scope>NUCLEOTIDE SEQUENCE [LARGE SCALE GENOMIC DNA]</scope>
</reference>
<name>A0A2P0VMQ1_9VIRU</name>
<dbReference type="GO" id="GO:0008270">
    <property type="term" value="F:zinc ion binding"/>
    <property type="evidence" value="ECO:0007669"/>
    <property type="project" value="UniProtKB-KW"/>
</dbReference>
<dbReference type="GO" id="GO:0003676">
    <property type="term" value="F:nucleic acid binding"/>
    <property type="evidence" value="ECO:0007669"/>
    <property type="project" value="InterPro"/>
</dbReference>
<organism evidence="3">
    <name type="scientific">Tetraselmis virus 1</name>
    <dbReference type="NCBI Taxonomy" id="2060617"/>
    <lineage>
        <taxon>Viruses</taxon>
        <taxon>Varidnaviria</taxon>
        <taxon>Bamfordvirae</taxon>
        <taxon>Nucleocytoviricota</taxon>
        <taxon>Megaviricetes</taxon>
        <taxon>Imitervirales</taxon>
        <taxon>Allomimiviridae</taxon>
        <taxon>Oceanusvirus</taxon>
        <taxon>Oceanusvirus kaneohense</taxon>
    </lineage>
</organism>
<keyword evidence="4" id="KW-1185">Reference proteome</keyword>
<evidence type="ECO:0000256" key="1">
    <source>
        <dbReference type="PROSITE-ProRule" id="PRU00047"/>
    </source>
</evidence>
<protein>
    <submittedName>
        <fullName evidence="3">Putative zinc knuckle domain-containing protein</fullName>
    </submittedName>
</protein>
<evidence type="ECO:0000313" key="4">
    <source>
        <dbReference type="Proteomes" id="UP000244773"/>
    </source>
</evidence>
<sequence>MKKKMVVITCEDLAKMLLELPDSAKPKDIESKLFNQKGIEKNQTAKYIHSCVCKMLKSVGSNNVLDLYKKNSKGTYSVEDWLRTSKYADSTKNKFYNALNSISNPERILTKEISKHINPEDRNYFLQKANINNDRLKSRMDENMATERELENILPWEDIRKAYKEKRDKLDPQKRLIADMYIGFTDSPAAAPRRLDYGKVRLFKKKPASTKEQNYMVLQEASNKVLLHLSEFKTYSRRKEPIEVYLPDGLSTNILESYRDHPRKYLLCKLKGNGKNSSYISAQRLSDQISSTTEELTGKSIPVSGLRKSFITWLHSQNLPNSVLKKYAYQMGHDVLTATLYRKLNILESRDYSGGAAEQDIVCFRCRNKGHISKNCPYV</sequence>
<dbReference type="InterPro" id="IPR036875">
    <property type="entry name" value="Znf_CCHC_sf"/>
</dbReference>
<evidence type="ECO:0000259" key="2">
    <source>
        <dbReference type="PROSITE" id="PS50158"/>
    </source>
</evidence>
<dbReference type="InterPro" id="IPR001878">
    <property type="entry name" value="Znf_CCHC"/>
</dbReference>
<keyword evidence="1" id="KW-0862">Zinc</keyword>
<dbReference type="SUPFAM" id="SSF57756">
    <property type="entry name" value="Retrovirus zinc finger-like domains"/>
    <property type="match status" value="1"/>
</dbReference>
<dbReference type="Gene3D" id="4.10.60.10">
    <property type="entry name" value="Zinc finger, CCHC-type"/>
    <property type="match status" value="1"/>
</dbReference>
<keyword evidence="1" id="KW-0479">Metal-binding</keyword>
<keyword evidence="1" id="KW-0863">Zinc-finger</keyword>
<dbReference type="Proteomes" id="UP000244773">
    <property type="component" value="Segment"/>
</dbReference>
<dbReference type="PROSITE" id="PS50158">
    <property type="entry name" value="ZF_CCHC"/>
    <property type="match status" value="1"/>
</dbReference>
<dbReference type="Pfam" id="PF00098">
    <property type="entry name" value="zf-CCHC"/>
    <property type="match status" value="1"/>
</dbReference>
<proteinExistence type="predicted"/>
<feature type="domain" description="CCHC-type" evidence="2">
    <location>
        <begin position="363"/>
        <end position="377"/>
    </location>
</feature>
<accession>A0A2P0VMQ1</accession>
<evidence type="ECO:0000313" key="3">
    <source>
        <dbReference type="EMBL" id="AUF82188.1"/>
    </source>
</evidence>